<sequence length="104" mass="11741">MRSDDRERDSWSTISSDERPSPWYSPPSWGFAVAVVVLILLAVLAVWVCNWRERDAIERSRDEAETPFTAIDPAESEAVEGYSSIGLRERRAENSLLAVPADLF</sequence>
<evidence type="ECO:0000256" key="1">
    <source>
        <dbReference type="SAM" id="MobiDB-lite"/>
    </source>
</evidence>
<feature type="compositionally biased region" description="Basic and acidic residues" evidence="1">
    <location>
        <begin position="1"/>
        <end position="20"/>
    </location>
</feature>
<keyword evidence="4" id="KW-1185">Reference proteome</keyword>
<dbReference type="Proteomes" id="UP000317093">
    <property type="component" value="Chromosome"/>
</dbReference>
<accession>A0A518B7B6</accession>
<dbReference type="KEGG" id="knv:Pan216_37400"/>
<dbReference type="EMBL" id="CP036279">
    <property type="protein sequence ID" value="QDU62867.1"/>
    <property type="molecule type" value="Genomic_DNA"/>
</dbReference>
<name>A0A518B7B6_9BACT</name>
<dbReference type="RefSeq" id="WP_145259912.1">
    <property type="nucleotide sequence ID" value="NZ_CP036279.1"/>
</dbReference>
<evidence type="ECO:0000313" key="3">
    <source>
        <dbReference type="EMBL" id="QDU62867.1"/>
    </source>
</evidence>
<keyword evidence="2" id="KW-0812">Transmembrane</keyword>
<dbReference type="AlphaFoldDB" id="A0A518B7B6"/>
<keyword evidence="2" id="KW-1133">Transmembrane helix</keyword>
<reference evidence="3 4" key="1">
    <citation type="submission" date="2019-02" db="EMBL/GenBank/DDBJ databases">
        <title>Deep-cultivation of Planctomycetes and their phenomic and genomic characterization uncovers novel biology.</title>
        <authorList>
            <person name="Wiegand S."/>
            <person name="Jogler M."/>
            <person name="Boedeker C."/>
            <person name="Pinto D."/>
            <person name="Vollmers J."/>
            <person name="Rivas-Marin E."/>
            <person name="Kohn T."/>
            <person name="Peeters S.H."/>
            <person name="Heuer A."/>
            <person name="Rast P."/>
            <person name="Oberbeckmann S."/>
            <person name="Bunk B."/>
            <person name="Jeske O."/>
            <person name="Meyerdierks A."/>
            <person name="Storesund J.E."/>
            <person name="Kallscheuer N."/>
            <person name="Luecker S."/>
            <person name="Lage O.M."/>
            <person name="Pohl T."/>
            <person name="Merkel B.J."/>
            <person name="Hornburger P."/>
            <person name="Mueller R.-W."/>
            <person name="Bruemmer F."/>
            <person name="Labrenz M."/>
            <person name="Spormann A.M."/>
            <person name="Op den Camp H."/>
            <person name="Overmann J."/>
            <person name="Amann R."/>
            <person name="Jetten M.S.M."/>
            <person name="Mascher T."/>
            <person name="Medema M.H."/>
            <person name="Devos D.P."/>
            <person name="Kaster A.-K."/>
            <person name="Ovreas L."/>
            <person name="Rohde M."/>
            <person name="Galperin M.Y."/>
            <person name="Jogler C."/>
        </authorList>
    </citation>
    <scope>NUCLEOTIDE SEQUENCE [LARGE SCALE GENOMIC DNA]</scope>
    <source>
        <strain evidence="3 4">Pan216</strain>
    </source>
</reference>
<keyword evidence="2" id="KW-0472">Membrane</keyword>
<gene>
    <name evidence="3" type="ORF">Pan216_37400</name>
</gene>
<evidence type="ECO:0000313" key="4">
    <source>
        <dbReference type="Proteomes" id="UP000317093"/>
    </source>
</evidence>
<feature type="region of interest" description="Disordered" evidence="1">
    <location>
        <begin position="1"/>
        <end position="26"/>
    </location>
</feature>
<evidence type="ECO:0000256" key="2">
    <source>
        <dbReference type="SAM" id="Phobius"/>
    </source>
</evidence>
<feature type="transmembrane region" description="Helical" evidence="2">
    <location>
        <begin position="29"/>
        <end position="51"/>
    </location>
</feature>
<organism evidence="3 4">
    <name type="scientific">Kolteria novifilia</name>
    <dbReference type="NCBI Taxonomy" id="2527975"/>
    <lineage>
        <taxon>Bacteria</taxon>
        <taxon>Pseudomonadati</taxon>
        <taxon>Planctomycetota</taxon>
        <taxon>Planctomycetia</taxon>
        <taxon>Kolteriales</taxon>
        <taxon>Kolteriaceae</taxon>
        <taxon>Kolteria</taxon>
    </lineage>
</organism>
<protein>
    <submittedName>
        <fullName evidence="3">Uncharacterized protein</fullName>
    </submittedName>
</protein>
<proteinExistence type="predicted"/>